<evidence type="ECO:0000256" key="1">
    <source>
        <dbReference type="ARBA" id="ARBA00004123"/>
    </source>
</evidence>
<accession>A0A316VLD5</accession>
<dbReference type="PANTHER" id="PTHR40630:SF1">
    <property type="entry name" value="DNA-BINDING PROTEIN"/>
    <property type="match status" value="1"/>
</dbReference>
<dbReference type="PANTHER" id="PTHR40630">
    <property type="entry name" value="POSSIBLE DNA-BINDING PROTEIN"/>
    <property type="match status" value="1"/>
</dbReference>
<evidence type="ECO:0000313" key="7">
    <source>
        <dbReference type="EMBL" id="PWN38327.1"/>
    </source>
</evidence>
<feature type="compositionally biased region" description="Polar residues" evidence="6">
    <location>
        <begin position="13"/>
        <end position="27"/>
    </location>
</feature>
<evidence type="ECO:0000256" key="4">
    <source>
        <dbReference type="ARBA" id="ARBA00023163"/>
    </source>
</evidence>
<evidence type="ECO:0000256" key="6">
    <source>
        <dbReference type="SAM" id="MobiDB-lite"/>
    </source>
</evidence>
<dbReference type="EMBL" id="KZ819602">
    <property type="protein sequence ID" value="PWN38327.1"/>
    <property type="molecule type" value="Genomic_DNA"/>
</dbReference>
<comment type="subcellular location">
    <subcellularLocation>
        <location evidence="1">Nucleus</location>
    </subcellularLocation>
</comment>
<protein>
    <recommendedName>
        <fullName evidence="9">Mediator of RNA polymerase II transcription subunit 22</fullName>
    </recommendedName>
</protein>
<evidence type="ECO:0008006" key="9">
    <source>
        <dbReference type="Google" id="ProtNLM"/>
    </source>
</evidence>
<dbReference type="InterPro" id="IPR009332">
    <property type="entry name" value="Med22"/>
</dbReference>
<evidence type="ECO:0000256" key="2">
    <source>
        <dbReference type="ARBA" id="ARBA00005942"/>
    </source>
</evidence>
<keyword evidence="5" id="KW-0539">Nucleus</keyword>
<evidence type="ECO:0000256" key="5">
    <source>
        <dbReference type="ARBA" id="ARBA00023242"/>
    </source>
</evidence>
<dbReference type="RefSeq" id="XP_025358629.1">
    <property type="nucleotide sequence ID" value="XM_025500305.1"/>
</dbReference>
<evidence type="ECO:0000313" key="8">
    <source>
        <dbReference type="Proteomes" id="UP000245771"/>
    </source>
</evidence>
<comment type="similarity">
    <text evidence="2">Belongs to the Mediator complex subunit 22 family.</text>
</comment>
<dbReference type="Pfam" id="PF06179">
    <property type="entry name" value="Med22"/>
    <property type="match status" value="1"/>
</dbReference>
<feature type="region of interest" description="Disordered" evidence="6">
    <location>
        <begin position="1"/>
        <end position="27"/>
    </location>
</feature>
<dbReference type="OrthoDB" id="203279at2759"/>
<dbReference type="GO" id="GO:0006357">
    <property type="term" value="P:regulation of transcription by RNA polymerase II"/>
    <property type="evidence" value="ECO:0007669"/>
    <property type="project" value="InterPro"/>
</dbReference>
<dbReference type="InterPro" id="IPR021487">
    <property type="entry name" value="DUF3140"/>
</dbReference>
<evidence type="ECO:0000256" key="3">
    <source>
        <dbReference type="ARBA" id="ARBA00023015"/>
    </source>
</evidence>
<dbReference type="AlphaFoldDB" id="A0A316VLD5"/>
<dbReference type="GO" id="GO:0016592">
    <property type="term" value="C:mediator complex"/>
    <property type="evidence" value="ECO:0007669"/>
    <property type="project" value="InterPro"/>
</dbReference>
<name>A0A316VLD5_9BASI</name>
<feature type="compositionally biased region" description="Low complexity" evidence="6">
    <location>
        <begin position="1"/>
        <end position="12"/>
    </location>
</feature>
<keyword evidence="3" id="KW-0805">Transcription regulation</keyword>
<dbReference type="InParanoid" id="A0A316VLD5"/>
<organism evidence="7 8">
    <name type="scientific">Meira miltonrushii</name>
    <dbReference type="NCBI Taxonomy" id="1280837"/>
    <lineage>
        <taxon>Eukaryota</taxon>
        <taxon>Fungi</taxon>
        <taxon>Dikarya</taxon>
        <taxon>Basidiomycota</taxon>
        <taxon>Ustilaginomycotina</taxon>
        <taxon>Exobasidiomycetes</taxon>
        <taxon>Exobasidiales</taxon>
        <taxon>Brachybasidiaceae</taxon>
        <taxon>Meira</taxon>
    </lineage>
</organism>
<sequence length="160" mass="17374">MASVTASATSSSRLNPSASTGTNGNASANEYLDEAVESVNRQIDVDIRAILDAFNALINLSSIRDKDRFRIAQEKFEAEARADTMVRSAQSLTLLSHALKLSLLLSQEPIQCEEEVESKQEGSKNGQTLDDEAIALIHSTAKSKEECARYIEEILGKNTG</sequence>
<dbReference type="STRING" id="1280837.A0A316VLD5"/>
<dbReference type="GO" id="GO:0003712">
    <property type="term" value="F:transcription coregulator activity"/>
    <property type="evidence" value="ECO:0007669"/>
    <property type="project" value="InterPro"/>
</dbReference>
<reference evidence="7 8" key="1">
    <citation type="journal article" date="2018" name="Mol. Biol. Evol.">
        <title>Broad Genomic Sampling Reveals a Smut Pathogenic Ancestry of the Fungal Clade Ustilaginomycotina.</title>
        <authorList>
            <person name="Kijpornyongpan T."/>
            <person name="Mondo S.J."/>
            <person name="Barry K."/>
            <person name="Sandor L."/>
            <person name="Lee J."/>
            <person name="Lipzen A."/>
            <person name="Pangilinan J."/>
            <person name="LaButti K."/>
            <person name="Hainaut M."/>
            <person name="Henrissat B."/>
            <person name="Grigoriev I.V."/>
            <person name="Spatafora J.W."/>
            <person name="Aime M.C."/>
        </authorList>
    </citation>
    <scope>NUCLEOTIDE SEQUENCE [LARGE SCALE GENOMIC DNA]</scope>
    <source>
        <strain evidence="7 8">MCA 3882</strain>
    </source>
</reference>
<keyword evidence="4" id="KW-0804">Transcription</keyword>
<proteinExistence type="inferred from homology"/>
<dbReference type="Proteomes" id="UP000245771">
    <property type="component" value="Unassembled WGS sequence"/>
</dbReference>
<gene>
    <name evidence="7" type="ORF">FA14DRAFT_171031</name>
</gene>
<keyword evidence="8" id="KW-1185">Reference proteome</keyword>
<dbReference type="GeneID" id="37022086"/>